<sequence length="377" mass="41781">MTTSLLSARLPYTMPISLDDEILNTESPAYNAPFVNRSTTMPAASAYRDFAQNNNNTNNLVDSGRTNNHTGSLSAMDRVHNLFNQVHNTVFQLAAKAWNLYFQMSLANRAMILVGAVCVMAAGILFLVFHEQIFKLLVDFAQSWKQLPAGPYIMFGLIVLISFPPLIGYSTLSSLCGMMYGFPGGWPLLASATLIGSTISFLTFRYLLSGFASRLAHSNRKFAALTKTMERDNFVLLVMIRLCPLPYSLSNGALASIPSVTPRYFFLSTALTSPKLLIHIFIGDRIARLGTEKDTATKIVDVLSIFLAAIFAAATAYTIYIRTIEFAEHPDGEPYDTLELGRDDDDDDYENFIDDELLSPEDSFAVEGDRAVPRRNL</sequence>
<keyword evidence="8" id="KW-0333">Golgi apparatus</keyword>
<name>A0A5E8C5K5_9ASCO</name>
<comment type="subcellular location">
    <subcellularLocation>
        <location evidence="2">Golgi apparatus membrane</location>
        <topology evidence="2">Multi-pass membrane protein</topology>
    </subcellularLocation>
</comment>
<dbReference type="InterPro" id="IPR051076">
    <property type="entry name" value="Golgi_membrane_TVP38/TMEM64"/>
</dbReference>
<evidence type="ECO:0000256" key="1">
    <source>
        <dbReference type="ARBA" id="ARBA00002978"/>
    </source>
</evidence>
<feature type="transmembrane region" description="Helical" evidence="10">
    <location>
        <begin position="234"/>
        <end position="257"/>
    </location>
</feature>
<evidence type="ECO:0000313" key="13">
    <source>
        <dbReference type="Proteomes" id="UP000398389"/>
    </source>
</evidence>
<evidence type="ECO:0000256" key="2">
    <source>
        <dbReference type="ARBA" id="ARBA00004653"/>
    </source>
</evidence>
<dbReference type="InterPro" id="IPR032816">
    <property type="entry name" value="VTT_dom"/>
</dbReference>
<dbReference type="GO" id="GO:0000139">
    <property type="term" value="C:Golgi membrane"/>
    <property type="evidence" value="ECO:0007669"/>
    <property type="project" value="UniProtKB-SubCell"/>
</dbReference>
<comment type="similarity">
    <text evidence="3">Belongs to the TVP38/TMEM64 family.</text>
</comment>
<keyword evidence="6 10" id="KW-0812">Transmembrane</keyword>
<gene>
    <name evidence="12" type="ORF">SAPINGB_P005553</name>
</gene>
<keyword evidence="9 10" id="KW-0472">Membrane</keyword>
<reference evidence="12 13" key="1">
    <citation type="submission" date="2019-09" db="EMBL/GenBank/DDBJ databases">
        <authorList>
            <person name="Brejova B."/>
        </authorList>
    </citation>
    <scope>NUCLEOTIDE SEQUENCE [LARGE SCALE GENOMIC DNA]</scope>
</reference>
<dbReference type="AlphaFoldDB" id="A0A5E8C5K5"/>
<feature type="transmembrane region" description="Helical" evidence="10">
    <location>
        <begin position="188"/>
        <end position="213"/>
    </location>
</feature>
<evidence type="ECO:0000256" key="3">
    <source>
        <dbReference type="ARBA" id="ARBA00008640"/>
    </source>
</evidence>
<protein>
    <recommendedName>
        <fullName evidence="4">Golgi apparatus membrane protein TVP38</fullName>
    </recommendedName>
    <alternativeName>
        <fullName evidence="5">Golgi apparatus membrane protein tvp38</fullName>
    </alternativeName>
</protein>
<dbReference type="PANTHER" id="PTHR47549:SF1">
    <property type="entry name" value="GOLGI APPARATUS MEMBRANE PROTEIN TVP38"/>
    <property type="match status" value="1"/>
</dbReference>
<feature type="transmembrane region" description="Helical" evidence="10">
    <location>
        <begin position="110"/>
        <end position="129"/>
    </location>
</feature>
<dbReference type="Pfam" id="PF09335">
    <property type="entry name" value="VTT_dom"/>
    <property type="match status" value="1"/>
</dbReference>
<evidence type="ECO:0000256" key="7">
    <source>
        <dbReference type="ARBA" id="ARBA00022989"/>
    </source>
</evidence>
<evidence type="ECO:0000256" key="8">
    <source>
        <dbReference type="ARBA" id="ARBA00023034"/>
    </source>
</evidence>
<evidence type="ECO:0000256" key="10">
    <source>
        <dbReference type="SAM" id="Phobius"/>
    </source>
</evidence>
<accession>A0A5E8C5K5</accession>
<evidence type="ECO:0000256" key="9">
    <source>
        <dbReference type="ARBA" id="ARBA00023136"/>
    </source>
</evidence>
<proteinExistence type="inferred from homology"/>
<evidence type="ECO:0000256" key="5">
    <source>
        <dbReference type="ARBA" id="ARBA00020673"/>
    </source>
</evidence>
<feature type="transmembrane region" description="Helical" evidence="10">
    <location>
        <begin position="302"/>
        <end position="320"/>
    </location>
</feature>
<keyword evidence="7 10" id="KW-1133">Transmembrane helix</keyword>
<dbReference type="PANTHER" id="PTHR47549">
    <property type="entry name" value="GOLGI APPARATUS MEMBRANE PROTEIN TVP38-RELATED"/>
    <property type="match status" value="1"/>
</dbReference>
<feature type="domain" description="VTT" evidence="11">
    <location>
        <begin position="169"/>
        <end position="284"/>
    </location>
</feature>
<feature type="transmembrane region" description="Helical" evidence="10">
    <location>
        <begin position="149"/>
        <end position="168"/>
    </location>
</feature>
<evidence type="ECO:0000313" key="12">
    <source>
        <dbReference type="EMBL" id="VVT57138.1"/>
    </source>
</evidence>
<organism evidence="12 13">
    <name type="scientific">Magnusiomyces paraingens</name>
    <dbReference type="NCBI Taxonomy" id="2606893"/>
    <lineage>
        <taxon>Eukaryota</taxon>
        <taxon>Fungi</taxon>
        <taxon>Dikarya</taxon>
        <taxon>Ascomycota</taxon>
        <taxon>Saccharomycotina</taxon>
        <taxon>Dipodascomycetes</taxon>
        <taxon>Dipodascales</taxon>
        <taxon>Dipodascaceae</taxon>
        <taxon>Magnusiomyces</taxon>
    </lineage>
</organism>
<dbReference type="GO" id="GO:0016192">
    <property type="term" value="P:vesicle-mediated transport"/>
    <property type="evidence" value="ECO:0007669"/>
    <property type="project" value="TreeGrafter"/>
</dbReference>
<dbReference type="RefSeq" id="XP_031856158.1">
    <property type="nucleotide sequence ID" value="XM_032000267.1"/>
</dbReference>
<evidence type="ECO:0000259" key="11">
    <source>
        <dbReference type="Pfam" id="PF09335"/>
    </source>
</evidence>
<dbReference type="EMBL" id="CABVLU010000004">
    <property type="protein sequence ID" value="VVT57138.1"/>
    <property type="molecule type" value="Genomic_DNA"/>
</dbReference>
<dbReference type="Proteomes" id="UP000398389">
    <property type="component" value="Unassembled WGS sequence"/>
</dbReference>
<feature type="transmembrane region" description="Helical" evidence="10">
    <location>
        <begin position="263"/>
        <end position="282"/>
    </location>
</feature>
<dbReference type="GeneID" id="43584367"/>
<comment type="function">
    <text evidence="1">Golgi membrane protein involved in vesicular trafficking and spindle migration.</text>
</comment>
<dbReference type="OrthoDB" id="166803at2759"/>
<keyword evidence="13" id="KW-1185">Reference proteome</keyword>
<evidence type="ECO:0000256" key="6">
    <source>
        <dbReference type="ARBA" id="ARBA00022692"/>
    </source>
</evidence>
<evidence type="ECO:0000256" key="4">
    <source>
        <dbReference type="ARBA" id="ARBA00013533"/>
    </source>
</evidence>
<dbReference type="GO" id="GO:0000022">
    <property type="term" value="P:mitotic spindle elongation"/>
    <property type="evidence" value="ECO:0007669"/>
    <property type="project" value="TreeGrafter"/>
</dbReference>